<sequence length="124" mass="14489">MPFVHLNLKHEGKVSACWRYPDKLGNYTKDSLTQIWNGSQLKELRRAILNNEQPIGCRSCWDMESSGVTSTRQTCQQTFNEASEEYVRQNLNSDYSYDISNIRSVEVRFDNICNLMCRFCSPDY</sequence>
<dbReference type="InterPro" id="IPR023885">
    <property type="entry name" value="4Fe4S-binding_SPASM_dom"/>
</dbReference>
<accession>A0A381YHS9</accession>
<evidence type="ECO:0000259" key="1">
    <source>
        <dbReference type="Pfam" id="PF13186"/>
    </source>
</evidence>
<feature type="domain" description="4Fe4S-binding SPASM" evidence="1">
    <location>
        <begin position="2"/>
        <end position="61"/>
    </location>
</feature>
<feature type="non-terminal residue" evidence="2">
    <location>
        <position position="124"/>
    </location>
</feature>
<dbReference type="Gene3D" id="3.20.20.70">
    <property type="entry name" value="Aldolase class I"/>
    <property type="match status" value="1"/>
</dbReference>
<dbReference type="AlphaFoldDB" id="A0A381YHS9"/>
<gene>
    <name evidence="2" type="ORF">METZ01_LOCUS129520</name>
</gene>
<name>A0A381YHS9_9ZZZZ</name>
<dbReference type="CDD" id="cd21109">
    <property type="entry name" value="SPASM"/>
    <property type="match status" value="1"/>
</dbReference>
<evidence type="ECO:0000313" key="2">
    <source>
        <dbReference type="EMBL" id="SVA76666.1"/>
    </source>
</evidence>
<dbReference type="InterPro" id="IPR058240">
    <property type="entry name" value="rSAM_sf"/>
</dbReference>
<reference evidence="2" key="1">
    <citation type="submission" date="2018-05" db="EMBL/GenBank/DDBJ databases">
        <authorList>
            <person name="Lanie J.A."/>
            <person name="Ng W.-L."/>
            <person name="Kazmierczak K.M."/>
            <person name="Andrzejewski T.M."/>
            <person name="Davidsen T.M."/>
            <person name="Wayne K.J."/>
            <person name="Tettelin H."/>
            <person name="Glass J.I."/>
            <person name="Rusch D."/>
            <person name="Podicherti R."/>
            <person name="Tsui H.-C.T."/>
            <person name="Winkler M.E."/>
        </authorList>
    </citation>
    <scope>NUCLEOTIDE SEQUENCE</scope>
</reference>
<protein>
    <recommendedName>
        <fullName evidence="1">4Fe4S-binding SPASM domain-containing protein</fullName>
    </recommendedName>
</protein>
<dbReference type="Pfam" id="PF13186">
    <property type="entry name" value="SPASM"/>
    <property type="match status" value="1"/>
</dbReference>
<dbReference type="EMBL" id="UINC01018284">
    <property type="protein sequence ID" value="SVA76666.1"/>
    <property type="molecule type" value="Genomic_DNA"/>
</dbReference>
<proteinExistence type="predicted"/>
<organism evidence="2">
    <name type="scientific">marine metagenome</name>
    <dbReference type="NCBI Taxonomy" id="408172"/>
    <lineage>
        <taxon>unclassified sequences</taxon>
        <taxon>metagenomes</taxon>
        <taxon>ecological metagenomes</taxon>
    </lineage>
</organism>
<dbReference type="SUPFAM" id="SSF102114">
    <property type="entry name" value="Radical SAM enzymes"/>
    <property type="match status" value="1"/>
</dbReference>
<dbReference type="InterPro" id="IPR013785">
    <property type="entry name" value="Aldolase_TIM"/>
</dbReference>